<name>A0A7Z9BXP1_9CYAN</name>
<feature type="binding site" evidence="11">
    <location>
        <position position="262"/>
    </location>
    <ligand>
        <name>Mg(2+)</name>
        <dbReference type="ChEBI" id="CHEBI:18420"/>
        <label>2</label>
    </ligand>
</feature>
<dbReference type="FunFam" id="3.30.1490.20:FF:000005">
    <property type="entry name" value="Probable alpha-L-glutamate ligase 1"/>
    <property type="match status" value="1"/>
</dbReference>
<evidence type="ECO:0000256" key="4">
    <source>
        <dbReference type="ARBA" id="ARBA00022741"/>
    </source>
</evidence>
<dbReference type="GO" id="GO:0009432">
    <property type="term" value="P:SOS response"/>
    <property type="evidence" value="ECO:0007669"/>
    <property type="project" value="TreeGrafter"/>
</dbReference>
<keyword evidence="2 11" id="KW-0436">Ligase</keyword>
<feature type="binding site" evidence="11">
    <location>
        <position position="248"/>
    </location>
    <ligand>
        <name>Mn(2+)</name>
        <dbReference type="ChEBI" id="CHEBI:29035"/>
        <label>1</label>
    </ligand>
</feature>
<feature type="binding site" evidence="11">
    <location>
        <begin position="178"/>
        <end position="179"/>
    </location>
    <ligand>
        <name>ATP</name>
        <dbReference type="ChEBI" id="CHEBI:30616"/>
    </ligand>
</feature>
<feature type="binding site" evidence="11">
    <location>
        <position position="141"/>
    </location>
    <ligand>
        <name>ATP</name>
        <dbReference type="ChEBI" id="CHEBI:30616"/>
    </ligand>
</feature>
<evidence type="ECO:0000256" key="11">
    <source>
        <dbReference type="HAMAP-Rule" id="MF_01552"/>
    </source>
</evidence>
<gene>
    <name evidence="11 13" type="primary">rimK</name>
    <name evidence="13" type="ORF">PL9631_560060</name>
</gene>
<evidence type="ECO:0000313" key="13">
    <source>
        <dbReference type="EMBL" id="VXD21360.1"/>
    </source>
</evidence>
<feature type="binding site" evidence="11">
    <location>
        <position position="248"/>
    </location>
    <ligand>
        <name>Mg(2+)</name>
        <dbReference type="ChEBI" id="CHEBI:18420"/>
        <label>1</label>
    </ligand>
</feature>
<evidence type="ECO:0000256" key="5">
    <source>
        <dbReference type="ARBA" id="ARBA00022840"/>
    </source>
</evidence>
<evidence type="ECO:0000256" key="10">
    <source>
        <dbReference type="ARBA" id="ARBA00072141"/>
    </source>
</evidence>
<feature type="binding site" evidence="11">
    <location>
        <position position="260"/>
    </location>
    <ligand>
        <name>Mg(2+)</name>
        <dbReference type="ChEBI" id="CHEBI:18420"/>
        <label>2</label>
    </ligand>
</feature>
<comment type="caution">
    <text evidence="13">The sequence shown here is derived from an EMBL/GenBank/DDBJ whole genome shotgun (WGS) entry which is preliminary data.</text>
</comment>
<dbReference type="Gene3D" id="3.40.50.20">
    <property type="match status" value="1"/>
</dbReference>
<dbReference type="HAMAP" id="MF_01552">
    <property type="entry name" value="RimK"/>
    <property type="match status" value="1"/>
</dbReference>
<feature type="binding site" evidence="11">
    <location>
        <begin position="211"/>
        <end position="213"/>
    </location>
    <ligand>
        <name>ATP</name>
        <dbReference type="ChEBI" id="CHEBI:30616"/>
    </ligand>
</feature>
<dbReference type="Proteomes" id="UP000182190">
    <property type="component" value="Unassembled WGS sequence"/>
</dbReference>
<dbReference type="InterPro" id="IPR023533">
    <property type="entry name" value="RimK"/>
</dbReference>
<dbReference type="OrthoDB" id="9786585at2"/>
<dbReference type="Pfam" id="PF08443">
    <property type="entry name" value="RimK"/>
    <property type="match status" value="1"/>
</dbReference>
<dbReference type="GO" id="GO:0006412">
    <property type="term" value="P:translation"/>
    <property type="evidence" value="ECO:0007669"/>
    <property type="project" value="UniProtKB-KW"/>
</dbReference>
<feature type="binding site" evidence="11">
    <location>
        <position position="260"/>
    </location>
    <ligand>
        <name>Mg(2+)</name>
        <dbReference type="ChEBI" id="CHEBI:18420"/>
        <label>1</label>
    </ligand>
</feature>
<comment type="cofactor">
    <cofactor evidence="11">
        <name>Mg(2+)</name>
        <dbReference type="ChEBI" id="CHEBI:18420"/>
    </cofactor>
    <cofactor evidence="11">
        <name>Mn(2+)</name>
        <dbReference type="ChEBI" id="CHEBI:29035"/>
    </cofactor>
    <text evidence="11">Binds 2 magnesium or manganese ions per subunit.</text>
</comment>
<dbReference type="SUPFAM" id="SSF56059">
    <property type="entry name" value="Glutathione synthetase ATP-binding domain-like"/>
    <property type="match status" value="1"/>
</dbReference>
<dbReference type="NCBIfam" id="TIGR00768">
    <property type="entry name" value="rimK_fam"/>
    <property type="match status" value="1"/>
</dbReference>
<proteinExistence type="inferred from homology"/>
<dbReference type="RefSeq" id="WP_083619529.1">
    <property type="nucleotide sequence ID" value="NZ_LR735009.1"/>
</dbReference>
<keyword evidence="4 11" id="KW-0547">Nucleotide-binding</keyword>
<keyword evidence="8 11" id="KW-0464">Manganese</keyword>
<evidence type="ECO:0000259" key="12">
    <source>
        <dbReference type="PROSITE" id="PS50975"/>
    </source>
</evidence>
<keyword evidence="5 11" id="KW-0067">ATP-binding</keyword>
<dbReference type="InterPro" id="IPR004666">
    <property type="entry name" value="Rp_bS6_RimK/Lys_biosynth_LsyX"/>
</dbReference>
<dbReference type="GO" id="GO:0005737">
    <property type="term" value="C:cytoplasm"/>
    <property type="evidence" value="ECO:0007669"/>
    <property type="project" value="TreeGrafter"/>
</dbReference>
<dbReference type="PROSITE" id="PS50975">
    <property type="entry name" value="ATP_GRASP"/>
    <property type="match status" value="1"/>
</dbReference>
<keyword evidence="14" id="KW-1185">Reference proteome</keyword>
<dbReference type="InterPro" id="IPR011761">
    <property type="entry name" value="ATP-grasp"/>
</dbReference>
<feature type="binding site" evidence="11">
    <location>
        <position position="260"/>
    </location>
    <ligand>
        <name>Mn(2+)</name>
        <dbReference type="ChEBI" id="CHEBI:29035"/>
        <label>1</label>
    </ligand>
</feature>
<dbReference type="Gene3D" id="3.30.1490.20">
    <property type="entry name" value="ATP-grasp fold, A domain"/>
    <property type="match status" value="1"/>
</dbReference>
<feature type="binding site" evidence="11">
    <location>
        <position position="260"/>
    </location>
    <ligand>
        <name>Mn(2+)</name>
        <dbReference type="ChEBI" id="CHEBI:29035"/>
        <label>2</label>
    </ligand>
</feature>
<organism evidence="13 14">
    <name type="scientific">Planktothrix paucivesiculata PCC 9631</name>
    <dbReference type="NCBI Taxonomy" id="671071"/>
    <lineage>
        <taxon>Bacteria</taxon>
        <taxon>Bacillati</taxon>
        <taxon>Cyanobacteriota</taxon>
        <taxon>Cyanophyceae</taxon>
        <taxon>Oscillatoriophycideae</taxon>
        <taxon>Oscillatoriales</taxon>
        <taxon>Microcoleaceae</taxon>
        <taxon>Planktothrix</taxon>
    </lineage>
</organism>
<dbReference type="GO" id="GO:0018169">
    <property type="term" value="F:ribosomal S6-glutamic acid ligase activity"/>
    <property type="evidence" value="ECO:0007669"/>
    <property type="project" value="TreeGrafter"/>
</dbReference>
<dbReference type="AlphaFoldDB" id="A0A7Z9BXP1"/>
<dbReference type="EMBL" id="CZCS02000197">
    <property type="protein sequence ID" value="VXD21360.1"/>
    <property type="molecule type" value="Genomic_DNA"/>
</dbReference>
<dbReference type="FunFam" id="3.30.470.20:FF:000058">
    <property type="entry name" value="Alpha-aminoadipate--LysW ligase LysX protein"/>
    <property type="match status" value="1"/>
</dbReference>
<comment type="similarity">
    <text evidence="11">Belongs to the RimK family.</text>
</comment>
<keyword evidence="6 11" id="KW-0460">Magnesium</keyword>
<evidence type="ECO:0000256" key="2">
    <source>
        <dbReference type="ARBA" id="ARBA00022598"/>
    </source>
</evidence>
<feature type="domain" description="ATP-grasp" evidence="12">
    <location>
        <begin position="104"/>
        <end position="287"/>
    </location>
</feature>
<dbReference type="PANTHER" id="PTHR21621:SF7">
    <property type="entry name" value="RIBOSOMAL PROTEIN BS6--L-GLUTAMATE LIGASE"/>
    <property type="match status" value="1"/>
</dbReference>
<protein>
    <recommendedName>
        <fullName evidence="10 11">Probable alpha-L-glutamate ligase</fullName>
        <ecNumber evidence="11">6.3.2.-</ecNumber>
    </recommendedName>
</protein>
<dbReference type="Pfam" id="PF18030">
    <property type="entry name" value="Rimk_N"/>
    <property type="match status" value="1"/>
</dbReference>
<dbReference type="Gene3D" id="3.30.470.20">
    <property type="entry name" value="ATP-grasp fold, B domain"/>
    <property type="match status" value="1"/>
</dbReference>
<dbReference type="NCBIfam" id="NF007764">
    <property type="entry name" value="PRK10446.1"/>
    <property type="match status" value="1"/>
</dbReference>
<dbReference type="PANTHER" id="PTHR21621">
    <property type="entry name" value="RIBOSOMAL PROTEIN S6 MODIFICATION PROTEIN"/>
    <property type="match status" value="1"/>
</dbReference>
<comment type="similarity">
    <text evidence="9">In the C-terminal section; belongs to the RimK family.</text>
</comment>
<evidence type="ECO:0000256" key="3">
    <source>
        <dbReference type="ARBA" id="ARBA00022723"/>
    </source>
</evidence>
<sequence>MKIAILSQDGSLYSTRRIRQAGEQRGHEIEIIDYLRCHISLSSQSPTVIYEGRYLKEFDAIIPRIGASKTFYGSVIVRQFELMGIFTLNESQAIARSRDKLNALQSLAKEKIRLPKTGFANSVKDIDSLIEQVGGAPLIIKLLEGTQGMGVILAESYQSAKSIIEAFQGLNIDILVQEFIHESNGEDLRCLVIGDKVVASMKRISNPGEFRANLHRGGRAENVKLTAEERNMAIKSAKVMGLKLAGVDLIRSHQGPLVLEVNSSPGLEGIETITGIDVSDKIIECLEKNILKRKTQKIEDPMSK</sequence>
<evidence type="ECO:0000256" key="1">
    <source>
        <dbReference type="ARBA" id="ARBA00001936"/>
    </source>
</evidence>
<keyword evidence="7 11" id="KW-0648">Protein biosynthesis</keyword>
<evidence type="ECO:0000256" key="6">
    <source>
        <dbReference type="ARBA" id="ARBA00022842"/>
    </source>
</evidence>
<reference evidence="13" key="1">
    <citation type="submission" date="2019-10" db="EMBL/GenBank/DDBJ databases">
        <authorList>
            <consortium name="Genoscope - CEA"/>
            <person name="William W."/>
        </authorList>
    </citation>
    <scope>NUCLEOTIDE SEQUENCE [LARGE SCALE GENOMIC DNA]</scope>
    <source>
        <strain evidence="13">BBR_PRJEB10994</strain>
    </source>
</reference>
<evidence type="ECO:0000256" key="8">
    <source>
        <dbReference type="ARBA" id="ARBA00023211"/>
    </source>
</evidence>
<accession>A0A7Z9BXP1</accession>
<dbReference type="InterPro" id="IPR013815">
    <property type="entry name" value="ATP_grasp_subdomain_1"/>
</dbReference>
<dbReference type="EC" id="6.3.2.-" evidence="11"/>
<dbReference type="InterPro" id="IPR013651">
    <property type="entry name" value="ATP-grasp_RimK-type"/>
</dbReference>
<feature type="binding site" evidence="11">
    <location>
        <position position="187"/>
    </location>
    <ligand>
        <name>ATP</name>
        <dbReference type="ChEBI" id="CHEBI:30616"/>
    </ligand>
</feature>
<evidence type="ECO:0000313" key="14">
    <source>
        <dbReference type="Proteomes" id="UP000182190"/>
    </source>
</evidence>
<dbReference type="InterPro" id="IPR041107">
    <property type="entry name" value="Rimk_N"/>
</dbReference>
<keyword evidence="3 11" id="KW-0479">Metal-binding</keyword>
<evidence type="ECO:0000256" key="7">
    <source>
        <dbReference type="ARBA" id="ARBA00022917"/>
    </source>
</evidence>
<evidence type="ECO:0000256" key="9">
    <source>
        <dbReference type="ARBA" id="ARBA00061239"/>
    </source>
</evidence>
<comment type="cofactor">
    <cofactor evidence="1">
        <name>Mn(2+)</name>
        <dbReference type="ChEBI" id="CHEBI:29035"/>
    </cofactor>
</comment>
<dbReference type="GO" id="GO:0005524">
    <property type="term" value="F:ATP binding"/>
    <property type="evidence" value="ECO:0007669"/>
    <property type="project" value="UniProtKB-UniRule"/>
</dbReference>
<dbReference type="GO" id="GO:0046872">
    <property type="term" value="F:metal ion binding"/>
    <property type="evidence" value="ECO:0007669"/>
    <property type="project" value="UniProtKB-KW"/>
</dbReference>
<feature type="binding site" evidence="11">
    <location>
        <position position="262"/>
    </location>
    <ligand>
        <name>Mn(2+)</name>
        <dbReference type="ChEBI" id="CHEBI:29035"/>
        <label>2</label>
    </ligand>
</feature>